<reference evidence="3" key="1">
    <citation type="submission" date="2016-10" db="EMBL/GenBank/DDBJ databases">
        <authorList>
            <person name="Varghese N."/>
            <person name="Submissions S."/>
        </authorList>
    </citation>
    <scope>NUCLEOTIDE SEQUENCE [LARGE SCALE GENOMIC DNA]</scope>
    <source>
        <strain evidence="3">DSM 1565</strain>
    </source>
</reference>
<keyword evidence="1" id="KW-0732">Signal</keyword>
<sequence>MKIIIKCVLAAASMIAVSATTASAEIVCNGEGDCWHVRERHAYRPEFGVRVYSDDWRWADADAKRYRWREHEGRGYWRNGIWIEF</sequence>
<dbReference type="STRING" id="51670.SAMN04488557_0309"/>
<keyword evidence="3" id="KW-1185">Reference proteome</keyword>
<dbReference type="RefSeq" id="WP_092863245.1">
    <property type="nucleotide sequence ID" value="NZ_FPCH01000001.1"/>
</dbReference>
<evidence type="ECO:0000313" key="2">
    <source>
        <dbReference type="EMBL" id="SFV26063.1"/>
    </source>
</evidence>
<feature type="chain" id="PRO_5011636743" description="YXWGXW repeat-containing protein" evidence="1">
    <location>
        <begin position="25"/>
        <end position="85"/>
    </location>
</feature>
<dbReference type="EMBL" id="FPCH01000001">
    <property type="protein sequence ID" value="SFV26063.1"/>
    <property type="molecule type" value="Genomic_DNA"/>
</dbReference>
<organism evidence="2 3">
    <name type="scientific">Hyphomicrobium facile</name>
    <dbReference type="NCBI Taxonomy" id="51670"/>
    <lineage>
        <taxon>Bacteria</taxon>
        <taxon>Pseudomonadati</taxon>
        <taxon>Pseudomonadota</taxon>
        <taxon>Alphaproteobacteria</taxon>
        <taxon>Hyphomicrobiales</taxon>
        <taxon>Hyphomicrobiaceae</taxon>
        <taxon>Hyphomicrobium</taxon>
    </lineage>
</organism>
<proteinExistence type="predicted"/>
<dbReference type="Proteomes" id="UP000199423">
    <property type="component" value="Unassembled WGS sequence"/>
</dbReference>
<feature type="signal peptide" evidence="1">
    <location>
        <begin position="1"/>
        <end position="24"/>
    </location>
</feature>
<name>A0A1I7MUI9_9HYPH</name>
<dbReference type="AlphaFoldDB" id="A0A1I7MUI9"/>
<dbReference type="OrthoDB" id="8238310at2"/>
<evidence type="ECO:0000256" key="1">
    <source>
        <dbReference type="SAM" id="SignalP"/>
    </source>
</evidence>
<evidence type="ECO:0000313" key="3">
    <source>
        <dbReference type="Proteomes" id="UP000199423"/>
    </source>
</evidence>
<evidence type="ECO:0008006" key="4">
    <source>
        <dbReference type="Google" id="ProtNLM"/>
    </source>
</evidence>
<accession>A0A1I7MUI9</accession>
<gene>
    <name evidence="2" type="ORF">SAMN04488557_0309</name>
</gene>
<protein>
    <recommendedName>
        <fullName evidence="4">YXWGXW repeat-containing protein</fullName>
    </recommendedName>
</protein>